<dbReference type="GO" id="GO:0016929">
    <property type="term" value="F:deSUMOylase activity"/>
    <property type="evidence" value="ECO:0007669"/>
    <property type="project" value="TreeGrafter"/>
</dbReference>
<keyword evidence="3" id="KW-0378">Hydrolase</keyword>
<protein>
    <recommendedName>
        <fullName evidence="6">Ubiquitin-like protease family profile domain-containing protein</fullName>
    </recommendedName>
</protein>
<dbReference type="PANTHER" id="PTHR12606">
    <property type="entry name" value="SENTRIN/SUMO-SPECIFIC PROTEASE"/>
    <property type="match status" value="1"/>
</dbReference>
<feature type="region of interest" description="Disordered" evidence="5">
    <location>
        <begin position="1"/>
        <end position="37"/>
    </location>
</feature>
<dbReference type="Gene3D" id="3.40.395.10">
    <property type="entry name" value="Adenoviral Proteinase, Chain A"/>
    <property type="match status" value="1"/>
</dbReference>
<dbReference type="GO" id="GO:0016926">
    <property type="term" value="P:protein desumoylation"/>
    <property type="evidence" value="ECO:0007669"/>
    <property type="project" value="TreeGrafter"/>
</dbReference>
<evidence type="ECO:0000256" key="2">
    <source>
        <dbReference type="ARBA" id="ARBA00022670"/>
    </source>
</evidence>
<dbReference type="AlphaFoldDB" id="A0A8S1H388"/>
<feature type="compositionally biased region" description="Basic and acidic residues" evidence="5">
    <location>
        <begin position="8"/>
        <end position="31"/>
    </location>
</feature>
<dbReference type="PROSITE" id="PS50600">
    <property type="entry name" value="ULP_PROTEASE"/>
    <property type="match status" value="1"/>
</dbReference>
<proteinExistence type="inferred from homology"/>
<dbReference type="FunFam" id="3.40.395.10:FF:000001">
    <property type="entry name" value="Sentrin-specific protease 1"/>
    <property type="match status" value="1"/>
</dbReference>
<dbReference type="Proteomes" id="UP000835052">
    <property type="component" value="Unassembled WGS sequence"/>
</dbReference>
<evidence type="ECO:0000256" key="5">
    <source>
        <dbReference type="SAM" id="MobiDB-lite"/>
    </source>
</evidence>
<comment type="caution">
    <text evidence="7">The sequence shown here is derived from an EMBL/GenBank/DDBJ whole genome shotgun (WGS) entry which is preliminary data.</text>
</comment>
<feature type="domain" description="Ubiquitin-like protease family profile" evidence="6">
    <location>
        <begin position="527"/>
        <end position="690"/>
    </location>
</feature>
<evidence type="ECO:0000256" key="1">
    <source>
        <dbReference type="ARBA" id="ARBA00005234"/>
    </source>
</evidence>
<evidence type="ECO:0000313" key="8">
    <source>
        <dbReference type="Proteomes" id="UP000835052"/>
    </source>
</evidence>
<dbReference type="EMBL" id="CAJGYM010000007">
    <property type="protein sequence ID" value="CAD6187920.1"/>
    <property type="molecule type" value="Genomic_DNA"/>
</dbReference>
<feature type="compositionally biased region" description="Basic and acidic residues" evidence="5">
    <location>
        <begin position="74"/>
        <end position="88"/>
    </location>
</feature>
<dbReference type="InterPro" id="IPR038765">
    <property type="entry name" value="Papain-like_cys_pep_sf"/>
</dbReference>
<dbReference type="PANTHER" id="PTHR12606:SF141">
    <property type="entry name" value="GH15225P-RELATED"/>
    <property type="match status" value="1"/>
</dbReference>
<keyword evidence="4" id="KW-0788">Thiol protease</keyword>
<dbReference type="Pfam" id="PF02902">
    <property type="entry name" value="Peptidase_C48"/>
    <property type="match status" value="1"/>
</dbReference>
<feature type="compositionally biased region" description="Basic and acidic residues" evidence="5">
    <location>
        <begin position="367"/>
        <end position="382"/>
    </location>
</feature>
<gene>
    <name evidence="7" type="ORF">CAUJ_LOCUS3839</name>
</gene>
<organism evidence="7 8">
    <name type="scientific">Caenorhabditis auriculariae</name>
    <dbReference type="NCBI Taxonomy" id="2777116"/>
    <lineage>
        <taxon>Eukaryota</taxon>
        <taxon>Metazoa</taxon>
        <taxon>Ecdysozoa</taxon>
        <taxon>Nematoda</taxon>
        <taxon>Chromadorea</taxon>
        <taxon>Rhabditida</taxon>
        <taxon>Rhabditina</taxon>
        <taxon>Rhabditomorpha</taxon>
        <taxon>Rhabditoidea</taxon>
        <taxon>Rhabditidae</taxon>
        <taxon>Peloderinae</taxon>
        <taxon>Caenorhabditis</taxon>
    </lineage>
</organism>
<dbReference type="OrthoDB" id="1939479at2759"/>
<evidence type="ECO:0000256" key="4">
    <source>
        <dbReference type="ARBA" id="ARBA00022807"/>
    </source>
</evidence>
<keyword evidence="8" id="KW-1185">Reference proteome</keyword>
<feature type="region of interest" description="Disordered" evidence="5">
    <location>
        <begin position="367"/>
        <end position="388"/>
    </location>
</feature>
<name>A0A8S1H388_9PELO</name>
<feature type="region of interest" description="Disordered" evidence="5">
    <location>
        <begin position="60"/>
        <end position="89"/>
    </location>
</feature>
<evidence type="ECO:0000256" key="3">
    <source>
        <dbReference type="ARBA" id="ARBA00022801"/>
    </source>
</evidence>
<feature type="compositionally biased region" description="Polar residues" evidence="5">
    <location>
        <begin position="244"/>
        <end position="261"/>
    </location>
</feature>
<keyword evidence="2" id="KW-0645">Protease</keyword>
<evidence type="ECO:0000313" key="7">
    <source>
        <dbReference type="EMBL" id="CAD6187920.1"/>
    </source>
</evidence>
<comment type="similarity">
    <text evidence="1">Belongs to the peptidase C48 family.</text>
</comment>
<dbReference type="GO" id="GO:0006508">
    <property type="term" value="P:proteolysis"/>
    <property type="evidence" value="ECO:0007669"/>
    <property type="project" value="UniProtKB-KW"/>
</dbReference>
<dbReference type="InterPro" id="IPR003653">
    <property type="entry name" value="Peptidase_C48_C"/>
</dbReference>
<reference evidence="7" key="1">
    <citation type="submission" date="2020-10" db="EMBL/GenBank/DDBJ databases">
        <authorList>
            <person name="Kikuchi T."/>
        </authorList>
    </citation>
    <scope>NUCLEOTIDE SEQUENCE</scope>
    <source>
        <strain evidence="7">NKZ352</strain>
    </source>
</reference>
<evidence type="ECO:0000259" key="6">
    <source>
        <dbReference type="PROSITE" id="PS50600"/>
    </source>
</evidence>
<accession>A0A8S1H388</accession>
<feature type="region of interest" description="Disordered" evidence="5">
    <location>
        <begin position="244"/>
        <end position="273"/>
    </location>
</feature>
<dbReference type="SUPFAM" id="SSF54001">
    <property type="entry name" value="Cysteine proteinases"/>
    <property type="match status" value="1"/>
</dbReference>
<dbReference type="GO" id="GO:0060255">
    <property type="term" value="P:regulation of macromolecule metabolic process"/>
    <property type="evidence" value="ECO:0007669"/>
    <property type="project" value="UniProtKB-ARBA"/>
</dbReference>
<dbReference type="GO" id="GO:0005634">
    <property type="term" value="C:nucleus"/>
    <property type="evidence" value="ECO:0007669"/>
    <property type="project" value="TreeGrafter"/>
</dbReference>
<dbReference type="GO" id="GO:0080090">
    <property type="term" value="P:regulation of primary metabolic process"/>
    <property type="evidence" value="ECO:0007669"/>
    <property type="project" value="UniProtKB-ARBA"/>
</dbReference>
<sequence>MMPSGARISERESDFRTDDISISQIERKRPTSDLISRSSKKPRYALEFLMHPISSLTRFFGGSGNDENEEQEIHEESHESSRVRNRSEGEDEIEVIATISGGRPVSPELFRESIQNKTLELQEDEEDNLEVVNVKSDAASSSTSCAESDRKVEKEKENLEDVKVIFQSAGFAPSVRQSPKNLPEEDDLQVISEVINHSGEVSAKERLSIESVRDEIVRTCEVEEDSDVETIASNNQEDGCLVFSNLTSPTPDDSASRSATPHTFLPKNTEARSRDHWIRSRQTQSDNRWNSDSKSLIRRQPIPMKKYTKKINHNNVDMHAQKRYLSLLEKMGVYKQDSKSLRFPIGKTARGKNLQAKIENLRRIRSGKEESNSTLRNVKESTPETSSMVSMGANSFATFSRATPSPFSEARSLSEERVTDIVGRMESVRIQNSGVENFNKLSKRLDTSRFHVISLTEELRVRSNARLNNVDDIEKKVREKLSIEGIKYIVKKEKSEFPPLPEEAENLCHTVWRGRGDGEVFSEGFGVKLTRKDLCTLDGMNWLNDEVINFYMELVCERSRNSSDLPKTYAFNTFFYSNIATKGYTSVKRWTRKVDIFAYDVLLIPVHLGVHWCMSVIDMGKKEITYYDSLLNDNYQSLELLRQYLSSESADKKKVSFDFTGWKFEMKKDIPRQMNGSDCGVFSCHFGEFASRRRKPVFNQSHMSYFRRRMVFELVNKTLMVS</sequence>